<sequence>MKNYPEILDAFALPEGERTAVPFGNGHINSTFMVRISGTEKQYILQRINSYVFIHPKDVMENIQRVTGFLRGKIAEAGGNPDRETITLVPSRTGEACAEDAEGQVWRVMLFVPDTFSPELPDNLDILEECGGAFGRFARLLDDFPASSLHETIHAFHDTPARLSQLEDAARQDPCGRLKDVQEEMAFARGCAAETRVLTDALAAGKLPLRVTHNDTKVNNVLLDRNTEKAVCVIDLDTVMPGLLAYDFGDAIRVGACSAAEDEQNLDLIHLEMPKYRAFARGFLSQLKGMLSRDELLSLEAGARIMTLENGLRFLADHLKGDVYFKIHRPGQNLDRARAQFALFRDMEKHSEEMKAILLELYEG</sequence>
<name>A0AC61PHZ3_9FIRM</name>
<comment type="caution">
    <text evidence="1">The sequence shown here is derived from an EMBL/GenBank/DDBJ whole genome shotgun (WGS) entry which is preliminary data.</text>
</comment>
<keyword evidence="2" id="KW-1185">Reference proteome</keyword>
<proteinExistence type="predicted"/>
<dbReference type="Proteomes" id="UP000192328">
    <property type="component" value="Unassembled WGS sequence"/>
</dbReference>
<reference evidence="1" key="1">
    <citation type="submission" date="2017-04" db="EMBL/GenBank/DDBJ databases">
        <authorList>
            <person name="Varghese N."/>
            <person name="Submissions S."/>
        </authorList>
    </citation>
    <scope>NUCLEOTIDE SEQUENCE</scope>
    <source>
        <strain evidence="1">WTE2008</strain>
    </source>
</reference>
<evidence type="ECO:0000313" key="2">
    <source>
        <dbReference type="Proteomes" id="UP000192328"/>
    </source>
</evidence>
<dbReference type="EMBL" id="FWXZ01000001">
    <property type="protein sequence ID" value="SMC37505.1"/>
    <property type="molecule type" value="Genomic_DNA"/>
</dbReference>
<evidence type="ECO:0000313" key="1">
    <source>
        <dbReference type="EMBL" id="SMC37505.1"/>
    </source>
</evidence>
<organism evidence="1 2">
    <name type="scientific">Aristaeella lactis</name>
    <dbReference type="NCBI Taxonomy" id="3046383"/>
    <lineage>
        <taxon>Bacteria</taxon>
        <taxon>Bacillati</taxon>
        <taxon>Bacillota</taxon>
        <taxon>Clostridia</taxon>
        <taxon>Eubacteriales</taxon>
        <taxon>Aristaeellaceae</taxon>
        <taxon>Aristaeella</taxon>
    </lineage>
</organism>
<accession>A0AC61PHZ3</accession>
<gene>
    <name evidence="1" type="ORF">SAMN06297397_0388</name>
</gene>
<protein>
    <submittedName>
        <fullName evidence="1">Phosphotransferase enzyme family protein</fullName>
    </submittedName>
</protein>